<dbReference type="GO" id="GO:0005975">
    <property type="term" value="P:carbohydrate metabolic process"/>
    <property type="evidence" value="ECO:0007669"/>
    <property type="project" value="InterPro"/>
</dbReference>
<evidence type="ECO:0000259" key="11">
    <source>
        <dbReference type="SMART" id="SM00642"/>
    </source>
</evidence>
<dbReference type="PIRSF" id="PIRSF001028">
    <property type="entry name" value="Alph-amls_plant"/>
    <property type="match status" value="1"/>
</dbReference>
<comment type="similarity">
    <text evidence="3 8">Belongs to the glycosyl hydrolase 13 family.</text>
</comment>
<keyword evidence="10" id="KW-0732">Signal</keyword>
<dbReference type="Proteomes" id="UP000604825">
    <property type="component" value="Unassembled WGS sequence"/>
</dbReference>
<proteinExistence type="inferred from homology"/>
<dbReference type="PANTHER" id="PTHR43447">
    <property type="entry name" value="ALPHA-AMYLASE"/>
    <property type="match status" value="1"/>
</dbReference>
<reference evidence="12" key="1">
    <citation type="submission" date="2020-10" db="EMBL/GenBank/DDBJ databases">
        <authorList>
            <person name="Han B."/>
            <person name="Lu T."/>
            <person name="Zhao Q."/>
            <person name="Huang X."/>
            <person name="Zhao Y."/>
        </authorList>
    </citation>
    <scope>NUCLEOTIDE SEQUENCE</scope>
</reference>
<evidence type="ECO:0000256" key="6">
    <source>
        <dbReference type="ARBA" id="ARBA00023277"/>
    </source>
</evidence>
<feature type="domain" description="Glycosyl hydrolase family 13 catalytic" evidence="11">
    <location>
        <begin position="27"/>
        <end position="358"/>
    </location>
</feature>
<dbReference type="Gene3D" id="3.20.20.80">
    <property type="entry name" value="Glycosidases"/>
    <property type="match status" value="1"/>
</dbReference>
<evidence type="ECO:0000256" key="2">
    <source>
        <dbReference type="ARBA" id="ARBA00001913"/>
    </source>
</evidence>
<dbReference type="SUPFAM" id="SSF51445">
    <property type="entry name" value="(Trans)glycosidases"/>
    <property type="match status" value="1"/>
</dbReference>
<dbReference type="InterPro" id="IPR017853">
    <property type="entry name" value="GH"/>
</dbReference>
<dbReference type="InterPro" id="IPR006046">
    <property type="entry name" value="Alpha_amylase"/>
</dbReference>
<keyword evidence="13" id="KW-1185">Reference proteome</keyword>
<dbReference type="EC" id="3.2.1.1" evidence="4 9"/>
<dbReference type="AlphaFoldDB" id="A0A811SFC4"/>
<protein>
    <recommendedName>
        <fullName evidence="4 9">Alpha-amylase</fullName>
        <ecNumber evidence="4 9">3.2.1.1</ecNumber>
    </recommendedName>
</protein>
<dbReference type="CDD" id="cd11314">
    <property type="entry name" value="AmyAc_arch_bac_plant_AmyA"/>
    <property type="match status" value="1"/>
</dbReference>
<dbReference type="InterPro" id="IPR006047">
    <property type="entry name" value="GH13_cat_dom"/>
</dbReference>
<keyword evidence="5 9" id="KW-0378">Hydrolase</keyword>
<keyword evidence="7 9" id="KW-0326">Glycosidase</keyword>
<evidence type="ECO:0000313" key="12">
    <source>
        <dbReference type="EMBL" id="CAD6340875.1"/>
    </source>
</evidence>
<dbReference type="EMBL" id="CAJGYO010000084">
    <property type="protein sequence ID" value="CAD6340875.1"/>
    <property type="molecule type" value="Genomic_DNA"/>
</dbReference>
<comment type="caution">
    <text evidence="12">The sequence shown here is derived from an EMBL/GenBank/DDBJ whole genome shotgun (WGS) entry which is preliminary data.</text>
</comment>
<evidence type="ECO:0000313" key="13">
    <source>
        <dbReference type="Proteomes" id="UP000604825"/>
    </source>
</evidence>
<evidence type="ECO:0000256" key="1">
    <source>
        <dbReference type="ARBA" id="ARBA00000548"/>
    </source>
</evidence>
<name>A0A811SFC4_9POAL</name>
<organism evidence="12 13">
    <name type="scientific">Miscanthus lutarioriparius</name>
    <dbReference type="NCBI Taxonomy" id="422564"/>
    <lineage>
        <taxon>Eukaryota</taxon>
        <taxon>Viridiplantae</taxon>
        <taxon>Streptophyta</taxon>
        <taxon>Embryophyta</taxon>
        <taxon>Tracheophyta</taxon>
        <taxon>Spermatophyta</taxon>
        <taxon>Magnoliopsida</taxon>
        <taxon>Liliopsida</taxon>
        <taxon>Poales</taxon>
        <taxon>Poaceae</taxon>
        <taxon>PACMAD clade</taxon>
        <taxon>Panicoideae</taxon>
        <taxon>Andropogonodae</taxon>
        <taxon>Andropogoneae</taxon>
        <taxon>Saccharinae</taxon>
        <taxon>Miscanthus</taxon>
    </lineage>
</organism>
<comment type="cofactor">
    <cofactor evidence="2">
        <name>Ca(2+)</name>
        <dbReference type="ChEBI" id="CHEBI:29108"/>
    </cofactor>
</comment>
<evidence type="ECO:0000256" key="5">
    <source>
        <dbReference type="ARBA" id="ARBA00022801"/>
    </source>
</evidence>
<dbReference type="Gene3D" id="2.60.40.1180">
    <property type="entry name" value="Golgi alpha-mannosidase II"/>
    <property type="match status" value="1"/>
</dbReference>
<dbReference type="InterPro" id="IPR013775">
    <property type="entry name" value="A-amylase_pln"/>
</dbReference>
<evidence type="ECO:0000256" key="9">
    <source>
        <dbReference type="RuleBase" id="RU361134"/>
    </source>
</evidence>
<dbReference type="PRINTS" id="PR00110">
    <property type="entry name" value="ALPHAAMYLASE"/>
</dbReference>
<evidence type="ECO:0000256" key="10">
    <source>
        <dbReference type="SAM" id="SignalP"/>
    </source>
</evidence>
<gene>
    <name evidence="12" type="ORF">NCGR_LOCUS64973</name>
</gene>
<evidence type="ECO:0000256" key="4">
    <source>
        <dbReference type="ARBA" id="ARBA00012595"/>
    </source>
</evidence>
<dbReference type="GO" id="GO:0005509">
    <property type="term" value="F:calcium ion binding"/>
    <property type="evidence" value="ECO:0007669"/>
    <property type="project" value="InterPro"/>
</dbReference>
<comment type="catalytic activity">
    <reaction evidence="1 9">
        <text>Endohydrolysis of (1-&gt;4)-alpha-D-glucosidic linkages in polysaccharides containing three or more (1-&gt;4)-alpha-linked D-glucose units.</text>
        <dbReference type="EC" id="3.2.1.1"/>
    </reaction>
</comment>
<feature type="chain" id="PRO_5032438779" description="Alpha-amylase" evidence="10">
    <location>
        <begin position="27"/>
        <end position="385"/>
    </location>
</feature>
<dbReference type="Pfam" id="PF00128">
    <property type="entry name" value="Alpha-amylase"/>
    <property type="match status" value="1"/>
</dbReference>
<dbReference type="InterPro" id="IPR013780">
    <property type="entry name" value="Glyco_hydro_b"/>
</dbReference>
<evidence type="ECO:0000256" key="3">
    <source>
        <dbReference type="ARBA" id="ARBA00008061"/>
    </source>
</evidence>
<sequence length="385" mass="42400">MAKHSAAMCRLLVLVLLCLGSQLAQSQVLFQGFNWESWKKQGGWYNYLRGRVDDIAATGATHVWLPPPSHSVAPQGYMPGRLYDLDASKYGTHAELKSLIAAFHARGVQCVADVVINHRCADYKDSRGIYCVFEGGTPDSRLDWGPDMICSDDTQYSNGRGHRDTGADFGAAPDIDHLNPRVQEELSAWLNWLKSDLGLDGWRLDFAKGYSAAVAKLLRYDGNGEPSSNQDADRQELVNWAQAVGGPAAAFDFTTKGVLQAAVQGELWRMKDGNGKAPGMIGWLPEKAVTFVDNHDTGSTQKSWPFPSDKVMQGYAYILTHPGTPCIFYDHVFDWNLKQEIRALSAIDDKVIVKIGSRYDVGNLIPQTSTPLPMATTTAFGRRAV</sequence>
<dbReference type="SMART" id="SM00642">
    <property type="entry name" value="Aamy"/>
    <property type="match status" value="1"/>
</dbReference>
<dbReference type="GO" id="GO:0004556">
    <property type="term" value="F:alpha-amylase activity"/>
    <property type="evidence" value="ECO:0007669"/>
    <property type="project" value="UniProtKB-UniRule"/>
</dbReference>
<feature type="signal peptide" evidence="10">
    <location>
        <begin position="1"/>
        <end position="26"/>
    </location>
</feature>
<evidence type="ECO:0000256" key="8">
    <source>
        <dbReference type="RuleBase" id="RU003615"/>
    </source>
</evidence>
<evidence type="ECO:0000256" key="7">
    <source>
        <dbReference type="ARBA" id="ARBA00023295"/>
    </source>
</evidence>
<accession>A0A811SFC4</accession>
<keyword evidence="6 9" id="KW-0119">Carbohydrate metabolism</keyword>
<dbReference type="OrthoDB" id="550577at2759"/>